<dbReference type="GO" id="GO:0090307">
    <property type="term" value="P:mitotic spindle assembly"/>
    <property type="evidence" value="ECO:0007669"/>
    <property type="project" value="TreeGrafter"/>
</dbReference>
<dbReference type="PANTHER" id="PTHR14739">
    <property type="entry name" value="MICROTUBULE-ASSOCIATED PROTEIN 9"/>
    <property type="match status" value="1"/>
</dbReference>
<accession>A0A0R3WHV1</accession>
<sequence>MVLLLGPSCSGGQEDIIALKEGRASSKVDVLTRSPRLLTVGATRGNRRAVGLAPQSAYHLRSIPRPLRPSAPPLSAPSMTADGGSQEADEPDMRNERKTRVQSSLELRDLAFQLWCAKRGKQYLEERRSEQLRRKREEEGTRKQKMEKAKENEKIFAMWLAKKRAQEMDQKKKRLKEEEEKQKEEESKNQQKIEAAKAYKAWKNQKSKQGERRRSAIEVTREITVEEMKMKFDKALAAHLAFEQCSYCQQPPLAPKQTLLREHLSDFNDS</sequence>
<evidence type="ECO:0000313" key="2">
    <source>
        <dbReference type="EMBL" id="VDM15936.1"/>
    </source>
</evidence>
<dbReference type="Proteomes" id="UP000274429">
    <property type="component" value="Unassembled WGS sequence"/>
</dbReference>
<organism evidence="4">
    <name type="scientific">Hydatigena taeniaeformis</name>
    <name type="common">Feline tapeworm</name>
    <name type="synonym">Taenia taeniaeformis</name>
    <dbReference type="NCBI Taxonomy" id="6205"/>
    <lineage>
        <taxon>Eukaryota</taxon>
        <taxon>Metazoa</taxon>
        <taxon>Spiralia</taxon>
        <taxon>Lophotrochozoa</taxon>
        <taxon>Platyhelminthes</taxon>
        <taxon>Cestoda</taxon>
        <taxon>Eucestoda</taxon>
        <taxon>Cyclophyllidea</taxon>
        <taxon>Taeniidae</taxon>
        <taxon>Hydatigera</taxon>
    </lineage>
</organism>
<feature type="region of interest" description="Disordered" evidence="1">
    <location>
        <begin position="126"/>
        <end position="150"/>
    </location>
</feature>
<evidence type="ECO:0000313" key="3">
    <source>
        <dbReference type="Proteomes" id="UP000274429"/>
    </source>
</evidence>
<dbReference type="OrthoDB" id="6288364at2759"/>
<dbReference type="GO" id="GO:0008017">
    <property type="term" value="F:microtubule binding"/>
    <property type="evidence" value="ECO:0007669"/>
    <property type="project" value="TreeGrafter"/>
</dbReference>
<feature type="region of interest" description="Disordered" evidence="1">
    <location>
        <begin position="61"/>
        <end position="102"/>
    </location>
</feature>
<reference evidence="2 3" key="2">
    <citation type="submission" date="2018-11" db="EMBL/GenBank/DDBJ databases">
        <authorList>
            <consortium name="Pathogen Informatics"/>
        </authorList>
    </citation>
    <scope>NUCLEOTIDE SEQUENCE [LARGE SCALE GENOMIC DNA]</scope>
</reference>
<keyword evidence="3" id="KW-1185">Reference proteome</keyword>
<protein>
    <submittedName>
        <fullName evidence="4">CCDC34 domain-containing protein</fullName>
    </submittedName>
</protein>
<evidence type="ECO:0000256" key="1">
    <source>
        <dbReference type="SAM" id="MobiDB-lite"/>
    </source>
</evidence>
<dbReference type="GO" id="GO:0000235">
    <property type="term" value="C:astral microtubule"/>
    <property type="evidence" value="ECO:0007669"/>
    <property type="project" value="TreeGrafter"/>
</dbReference>
<dbReference type="AlphaFoldDB" id="A0A0R3WHV1"/>
<dbReference type="InterPro" id="IPR026106">
    <property type="entry name" value="MAP9"/>
</dbReference>
<dbReference type="WBParaSite" id="TTAC_0000014001-mRNA-1">
    <property type="protein sequence ID" value="TTAC_0000014001-mRNA-1"/>
    <property type="gene ID" value="TTAC_0000014001"/>
</dbReference>
<dbReference type="GO" id="GO:0000281">
    <property type="term" value="P:mitotic cytokinesis"/>
    <property type="evidence" value="ECO:0007669"/>
    <property type="project" value="InterPro"/>
</dbReference>
<feature type="compositionally biased region" description="Pro residues" evidence="1">
    <location>
        <begin position="66"/>
        <end position="75"/>
    </location>
</feature>
<dbReference type="PANTHER" id="PTHR14739:SF9">
    <property type="entry name" value="MICROTUBULE-ASSOCIATED PROTEIN 9"/>
    <property type="match status" value="1"/>
</dbReference>
<reference evidence="4" key="1">
    <citation type="submission" date="2017-02" db="UniProtKB">
        <authorList>
            <consortium name="WormBaseParasite"/>
        </authorList>
    </citation>
    <scope>IDENTIFICATION</scope>
</reference>
<gene>
    <name evidence="2" type="ORF">TTAC_LOCUS141</name>
</gene>
<proteinExistence type="predicted"/>
<dbReference type="STRING" id="6205.A0A0R3WHV1"/>
<evidence type="ECO:0000313" key="4">
    <source>
        <dbReference type="WBParaSite" id="TTAC_0000014001-mRNA-1"/>
    </source>
</evidence>
<feature type="region of interest" description="Disordered" evidence="1">
    <location>
        <begin position="167"/>
        <end position="191"/>
    </location>
</feature>
<dbReference type="EMBL" id="UYWX01000009">
    <property type="protein sequence ID" value="VDM15936.1"/>
    <property type="molecule type" value="Genomic_DNA"/>
</dbReference>
<dbReference type="GO" id="GO:1902412">
    <property type="term" value="P:regulation of mitotic cytokinesis"/>
    <property type="evidence" value="ECO:0007669"/>
    <property type="project" value="TreeGrafter"/>
</dbReference>
<name>A0A0R3WHV1_HYDTA</name>